<organism evidence="2 3">
    <name type="scientific">Diaphorobacter nitroreducens</name>
    <dbReference type="NCBI Taxonomy" id="164759"/>
    <lineage>
        <taxon>Bacteria</taxon>
        <taxon>Pseudomonadati</taxon>
        <taxon>Pseudomonadota</taxon>
        <taxon>Betaproteobacteria</taxon>
        <taxon>Burkholderiales</taxon>
        <taxon>Comamonadaceae</taxon>
        <taxon>Diaphorobacter</taxon>
    </lineage>
</organism>
<evidence type="ECO:0000313" key="2">
    <source>
        <dbReference type="EMBL" id="ROR39640.1"/>
    </source>
</evidence>
<dbReference type="Proteomes" id="UP000271868">
    <property type="component" value="Unassembled WGS sequence"/>
</dbReference>
<keyword evidence="3" id="KW-1185">Reference proteome</keyword>
<sequence length="147" mass="16379">MNNGTSLTNVEFIVDLMNFNNSGALAQVFIIDAIMKRAEAVAEVDPETIDRPLISGHAWVRCAQEIRDRMGAKYGKRSGSSSEPQADSDSPADSPQHRADRLLRQVQAFNDELNRSEKVPDGHDYETLFWMVRDGLQALQSSLSVSR</sequence>
<proteinExistence type="predicted"/>
<dbReference type="RefSeq" id="WP_123676653.1">
    <property type="nucleotide sequence ID" value="NZ_RJVL01000008.1"/>
</dbReference>
<feature type="compositionally biased region" description="Polar residues" evidence="1">
    <location>
        <begin position="78"/>
        <end position="93"/>
    </location>
</feature>
<dbReference type="EMBL" id="RJVL01000008">
    <property type="protein sequence ID" value="ROR39640.1"/>
    <property type="molecule type" value="Genomic_DNA"/>
</dbReference>
<comment type="caution">
    <text evidence="2">The sequence shown here is derived from an EMBL/GenBank/DDBJ whole genome shotgun (WGS) entry which is preliminary data.</text>
</comment>
<reference evidence="2 3" key="1">
    <citation type="submission" date="2018-11" db="EMBL/GenBank/DDBJ databases">
        <title>Genomic Encyclopedia of Type Strains, Phase IV (KMG-IV): sequencing the most valuable type-strain genomes for metagenomic binning, comparative biology and taxonomic classification.</title>
        <authorList>
            <person name="Goeker M."/>
        </authorList>
    </citation>
    <scope>NUCLEOTIDE SEQUENCE [LARGE SCALE GENOMIC DNA]</scope>
    <source>
        <strain evidence="2 3">DSM 15985</strain>
    </source>
</reference>
<accession>A0AAX1WRV6</accession>
<evidence type="ECO:0000313" key="3">
    <source>
        <dbReference type="Proteomes" id="UP000271868"/>
    </source>
</evidence>
<dbReference type="AlphaFoldDB" id="A0AAX1WRV6"/>
<protein>
    <submittedName>
        <fullName evidence="2">Uncharacterized protein</fullName>
    </submittedName>
</protein>
<name>A0AAX1WRV6_9BURK</name>
<evidence type="ECO:0000256" key="1">
    <source>
        <dbReference type="SAM" id="MobiDB-lite"/>
    </source>
</evidence>
<feature type="region of interest" description="Disordered" evidence="1">
    <location>
        <begin position="71"/>
        <end position="100"/>
    </location>
</feature>
<gene>
    <name evidence="2" type="ORF">EDC60_3135</name>
</gene>